<feature type="region of interest" description="Disordered" evidence="3">
    <location>
        <begin position="264"/>
        <end position="286"/>
    </location>
</feature>
<organism evidence="4 5">
    <name type="scientific">Liparis tanakae</name>
    <name type="common">Tanaka's snailfish</name>
    <dbReference type="NCBI Taxonomy" id="230148"/>
    <lineage>
        <taxon>Eukaryota</taxon>
        <taxon>Metazoa</taxon>
        <taxon>Chordata</taxon>
        <taxon>Craniata</taxon>
        <taxon>Vertebrata</taxon>
        <taxon>Euteleostomi</taxon>
        <taxon>Actinopterygii</taxon>
        <taxon>Neopterygii</taxon>
        <taxon>Teleostei</taxon>
        <taxon>Neoteleostei</taxon>
        <taxon>Acanthomorphata</taxon>
        <taxon>Eupercaria</taxon>
        <taxon>Perciformes</taxon>
        <taxon>Cottioidei</taxon>
        <taxon>Cottales</taxon>
        <taxon>Liparidae</taxon>
        <taxon>Liparis</taxon>
    </lineage>
</organism>
<dbReference type="OrthoDB" id="8058206at2759"/>
<accession>A0A4Z2G3A5</accession>
<protein>
    <submittedName>
        <fullName evidence="4">Neuroblast differentiation-associated protein AHNAK</fullName>
    </submittedName>
</protein>
<evidence type="ECO:0000256" key="2">
    <source>
        <dbReference type="ARBA" id="ARBA00023242"/>
    </source>
</evidence>
<evidence type="ECO:0000313" key="4">
    <source>
        <dbReference type="EMBL" id="TNN47022.1"/>
    </source>
</evidence>
<dbReference type="PANTHER" id="PTHR23348">
    <property type="entry name" value="PERIAXIN/AHNAK"/>
    <property type="match status" value="1"/>
</dbReference>
<name>A0A4Z2G3A5_9TELE</name>
<evidence type="ECO:0000313" key="5">
    <source>
        <dbReference type="Proteomes" id="UP000314294"/>
    </source>
</evidence>
<dbReference type="GO" id="GO:0005737">
    <property type="term" value="C:cytoplasm"/>
    <property type="evidence" value="ECO:0007669"/>
    <property type="project" value="TreeGrafter"/>
</dbReference>
<feature type="region of interest" description="Disordered" evidence="3">
    <location>
        <begin position="1020"/>
        <end position="1059"/>
    </location>
</feature>
<dbReference type="Gene3D" id="2.30.42.10">
    <property type="match status" value="1"/>
</dbReference>
<dbReference type="InterPro" id="IPR052082">
    <property type="entry name" value="Myelin_sheath_structural"/>
</dbReference>
<keyword evidence="5" id="KW-1185">Reference proteome</keyword>
<dbReference type="GO" id="GO:0043484">
    <property type="term" value="P:regulation of RNA splicing"/>
    <property type="evidence" value="ECO:0007669"/>
    <property type="project" value="TreeGrafter"/>
</dbReference>
<proteinExistence type="predicted"/>
<dbReference type="EMBL" id="SRLO01000761">
    <property type="protein sequence ID" value="TNN47022.1"/>
    <property type="molecule type" value="Genomic_DNA"/>
</dbReference>
<comment type="subcellular location">
    <subcellularLocation>
        <location evidence="1">Nucleus</location>
    </subcellularLocation>
</comment>
<evidence type="ECO:0000256" key="3">
    <source>
        <dbReference type="SAM" id="MobiDB-lite"/>
    </source>
</evidence>
<dbReference type="AlphaFoldDB" id="A0A4Z2G3A5"/>
<dbReference type="Proteomes" id="UP000314294">
    <property type="component" value="Unassembled WGS sequence"/>
</dbReference>
<keyword evidence="2" id="KW-0539">Nucleus</keyword>
<dbReference type="GO" id="GO:0005634">
    <property type="term" value="C:nucleus"/>
    <property type="evidence" value="ECO:0007669"/>
    <property type="project" value="UniProtKB-SubCell"/>
</dbReference>
<dbReference type="PANTHER" id="PTHR23348:SF16">
    <property type="entry name" value="LEUCINE RICH REPEAT FAMILY PROTEIN"/>
    <property type="match status" value="1"/>
</dbReference>
<dbReference type="SUPFAM" id="SSF50156">
    <property type="entry name" value="PDZ domain-like"/>
    <property type="match status" value="1"/>
</dbReference>
<gene>
    <name evidence="4" type="primary">AHNAK_3</name>
    <name evidence="4" type="ORF">EYF80_042793</name>
</gene>
<dbReference type="InterPro" id="IPR036034">
    <property type="entry name" value="PDZ_sf"/>
</dbReference>
<evidence type="ECO:0000256" key="1">
    <source>
        <dbReference type="ARBA" id="ARBA00004123"/>
    </source>
</evidence>
<comment type="caution">
    <text evidence="4">The sequence shown here is derived from an EMBL/GenBank/DDBJ whole genome shotgun (WGS) entry which is preliminary data.</text>
</comment>
<sequence>MSADSSRYYSDNLVLDNSAEGVVITGIKDDKVAARSGLQTGDEIVAATIHLDHLNKNEVMNILKVLEPYDSNIKVLTKKQLDATADLGSFGLGLKDPAKMLNLKKDLSLDAQAPIVSLDGLNGKLNAPQGFGGNIGGPTLNGDLPSLNLKKPSADGKFTMPSLGLTGPDIQGDLDSSFKAPNVSVSTPKLKAPNASLNVEKPGLKTGNLKYKAPNFTMPQFNLPQIKTPKGDMDVSSDLDLPSISGNLEKPNLNLSAPKLDLKSPDLDLNGPKLDMNGPDKIKWPHMKWKGGKVKGPDADLSAPDFNLNTPKIGGDLSGPDVDFNLPKADINGPDLDAGKINWPHHKWKKPKLHGPKADLDLDANLNSPNVDASLPKVDGGINVPGVDMDGELPSGKTHWPHWKWKKPKLHGPKADIDADLNTPDLNFSTPKIDVPNAELNLPNANLNGPNADFQAPDLDGKVNWPHHKWKKPKLHGPKADLSTDLSTPDLDLSAPKFDGGISTPDIDLNLPKANVDVKAPDAGKIKFPTIKKPKFMLSGSKVKGPDIDFDADVKAPDLNLSPQASFDGPDVDVNLPKADVDPGKIKWPTIKMPKWSGLGPKLDSPNLDADLSAPDWSLKAPKIDGELNAPDLNLDVPKADLKGPDLDIDTPDFDSSGKLKWFNFKKPTFGTLNGPKGDIDADLQVPDVDLKAVDVNMSAPKIDGGIKTPDLNFDLPKGNVAAPNIDLQAPAVDASAGKMKLPKLNFPKFGWSGPRVKTPNLNVDADNVDFPDVNLNLPKADVKAPNLNLSPDIDLNADLKTDLSAPKTNISLPDIDFLTQNSKGPNVNLNLPKADVTGPSLDLPKADLQIPDLNLKAPDLSLSSPKMNGNLSTPKADLKAPNLDINLPKADLKGPQIKTPDLDFDSHLGDFDFPNFKRPNLGLSSPELDIPSLHPSVEAGIEAPKVNIGTPNVDANLEKSKFPSFKFPKMSFPGQQLKAVDDNTNANLEFSPVKVGGISAPELKTSLNTPALDITAEADADVKGSPKSKSRWPFKWGLRSSSGSNEDGSGDDSENDVSTADVEMPVFRSHKLPRNSLNGIGGIEDILSTSKLETEAKDYVVSKGIRLPIVNNNAKSGGKVDIMERLKMSMDKTPSANASANVSPTEAKTGIDLKLSPSSLADSSLARGGTFRVEKPESALGLATPEISTSDENAKMSLSLSNMLGL</sequence>
<reference evidence="4 5" key="1">
    <citation type="submission" date="2019-03" db="EMBL/GenBank/DDBJ databases">
        <title>First draft genome of Liparis tanakae, snailfish: a comprehensive survey of snailfish specific genes.</title>
        <authorList>
            <person name="Kim W."/>
            <person name="Song I."/>
            <person name="Jeong J.-H."/>
            <person name="Kim D."/>
            <person name="Kim S."/>
            <person name="Ryu S."/>
            <person name="Song J.Y."/>
            <person name="Lee S.K."/>
        </authorList>
    </citation>
    <scope>NUCLEOTIDE SEQUENCE [LARGE SCALE GENOMIC DNA]</scope>
    <source>
        <tissue evidence="4">Muscle</tissue>
    </source>
</reference>